<dbReference type="PROSITE" id="PS50071">
    <property type="entry name" value="HOMEOBOX_2"/>
    <property type="match status" value="1"/>
</dbReference>
<evidence type="ECO:0000256" key="12">
    <source>
        <dbReference type="SAM" id="MobiDB-lite"/>
    </source>
</evidence>
<feature type="compositionally biased region" description="Low complexity" evidence="12">
    <location>
        <begin position="159"/>
        <end position="171"/>
    </location>
</feature>
<reference evidence="15" key="1">
    <citation type="submission" date="2023-03" db="EMBL/GenBank/DDBJ databases">
        <authorList>
            <person name="Steffen K."/>
            <person name="Cardenas P."/>
        </authorList>
    </citation>
    <scope>NUCLEOTIDE SEQUENCE</scope>
</reference>
<dbReference type="Pfam" id="PF00046">
    <property type="entry name" value="Homeodomain"/>
    <property type="match status" value="1"/>
</dbReference>
<dbReference type="SMART" id="SM00132">
    <property type="entry name" value="LIM"/>
    <property type="match status" value="1"/>
</dbReference>
<feature type="domain" description="Homeobox" evidence="14">
    <location>
        <begin position="91"/>
        <end position="151"/>
    </location>
</feature>
<keyword evidence="3" id="KW-0677">Repeat</keyword>
<dbReference type="InterPro" id="IPR009057">
    <property type="entry name" value="Homeodomain-like_sf"/>
</dbReference>
<evidence type="ECO:0000256" key="5">
    <source>
        <dbReference type="ARBA" id="ARBA00023038"/>
    </source>
</evidence>
<dbReference type="Proteomes" id="UP001174909">
    <property type="component" value="Unassembled WGS sequence"/>
</dbReference>
<protein>
    <submittedName>
        <fullName evidence="15">LIM/homeobox protein Lhx4</fullName>
    </submittedName>
</protein>
<accession>A0AA35T4M5</accession>
<evidence type="ECO:0000256" key="2">
    <source>
        <dbReference type="ARBA" id="ARBA00022723"/>
    </source>
</evidence>
<evidence type="ECO:0000256" key="1">
    <source>
        <dbReference type="ARBA" id="ARBA00004123"/>
    </source>
</evidence>
<dbReference type="PROSITE" id="PS50023">
    <property type="entry name" value="LIM_DOMAIN_2"/>
    <property type="match status" value="1"/>
</dbReference>
<dbReference type="InterPro" id="IPR050453">
    <property type="entry name" value="LIM_Homeobox_TF"/>
</dbReference>
<dbReference type="SUPFAM" id="SSF57716">
    <property type="entry name" value="Glucocorticoid receptor-like (DNA-binding domain)"/>
    <property type="match status" value="1"/>
</dbReference>
<evidence type="ECO:0000259" key="14">
    <source>
        <dbReference type="PROSITE" id="PS50071"/>
    </source>
</evidence>
<dbReference type="GO" id="GO:0008270">
    <property type="term" value="F:zinc ion binding"/>
    <property type="evidence" value="ECO:0007669"/>
    <property type="project" value="InterPro"/>
</dbReference>
<dbReference type="AlphaFoldDB" id="A0AA35T4M5"/>
<evidence type="ECO:0000256" key="6">
    <source>
        <dbReference type="ARBA" id="ARBA00023125"/>
    </source>
</evidence>
<evidence type="ECO:0000256" key="8">
    <source>
        <dbReference type="ARBA" id="ARBA00023242"/>
    </source>
</evidence>
<evidence type="ECO:0000256" key="9">
    <source>
        <dbReference type="PROSITE-ProRule" id="PRU00108"/>
    </source>
</evidence>
<organism evidence="15 16">
    <name type="scientific">Geodia barretti</name>
    <name type="common">Barrett's horny sponge</name>
    <dbReference type="NCBI Taxonomy" id="519541"/>
    <lineage>
        <taxon>Eukaryota</taxon>
        <taxon>Metazoa</taxon>
        <taxon>Porifera</taxon>
        <taxon>Demospongiae</taxon>
        <taxon>Heteroscleromorpha</taxon>
        <taxon>Tetractinellida</taxon>
        <taxon>Astrophorina</taxon>
        <taxon>Geodiidae</taxon>
        <taxon>Geodia</taxon>
    </lineage>
</organism>
<evidence type="ECO:0000259" key="13">
    <source>
        <dbReference type="PROSITE" id="PS50023"/>
    </source>
</evidence>
<evidence type="ECO:0000256" key="7">
    <source>
        <dbReference type="ARBA" id="ARBA00023155"/>
    </source>
</evidence>
<keyword evidence="4 10" id="KW-0862">Zinc</keyword>
<keyword evidence="2 10" id="KW-0479">Metal-binding</keyword>
<keyword evidence="5 10" id="KW-0440">LIM domain</keyword>
<dbReference type="InterPro" id="IPR001356">
    <property type="entry name" value="HD"/>
</dbReference>
<dbReference type="EMBL" id="CASHTH010003202">
    <property type="protein sequence ID" value="CAI8041715.1"/>
    <property type="molecule type" value="Genomic_DNA"/>
</dbReference>
<dbReference type="PANTHER" id="PTHR24208:SF128">
    <property type="entry name" value="LIM3, ISOFORM G"/>
    <property type="match status" value="1"/>
</dbReference>
<dbReference type="SUPFAM" id="SSF46689">
    <property type="entry name" value="Homeodomain-like"/>
    <property type="match status" value="1"/>
</dbReference>
<comment type="subcellular location">
    <subcellularLocation>
        <location evidence="1 9 11">Nucleus</location>
    </subcellularLocation>
</comment>
<dbReference type="SMART" id="SM00389">
    <property type="entry name" value="HOX"/>
    <property type="match status" value="1"/>
</dbReference>
<keyword evidence="6 9" id="KW-0238">DNA-binding</keyword>
<keyword evidence="7 9" id="KW-0371">Homeobox</keyword>
<proteinExistence type="predicted"/>
<evidence type="ECO:0000313" key="16">
    <source>
        <dbReference type="Proteomes" id="UP001174909"/>
    </source>
</evidence>
<gene>
    <name evidence="15" type="ORF">GBAR_LOCUS23153</name>
</gene>
<evidence type="ECO:0000256" key="4">
    <source>
        <dbReference type="ARBA" id="ARBA00022833"/>
    </source>
</evidence>
<evidence type="ECO:0000256" key="3">
    <source>
        <dbReference type="ARBA" id="ARBA00022737"/>
    </source>
</evidence>
<evidence type="ECO:0000256" key="10">
    <source>
        <dbReference type="PROSITE-ProRule" id="PRU00125"/>
    </source>
</evidence>
<dbReference type="InterPro" id="IPR049594">
    <property type="entry name" value="Lhx3/4-like_LIM2"/>
</dbReference>
<dbReference type="PROSITE" id="PS00478">
    <property type="entry name" value="LIM_DOMAIN_1"/>
    <property type="match status" value="1"/>
</dbReference>
<dbReference type="GO" id="GO:0000977">
    <property type="term" value="F:RNA polymerase II transcription regulatory region sequence-specific DNA binding"/>
    <property type="evidence" value="ECO:0007669"/>
    <property type="project" value="TreeGrafter"/>
</dbReference>
<sequence>MLLTDKCYSREGLVFCKEDFSRRFGTRCAGCSQPIPPTQVVRRAQDNVYHLQCFACFICSRQLSTGDEFYLMDDKKLVCKADYEAAKARDGNQKRPRTTITAKQLETLRSAYSQSPKPSRHVREQLSQDTGLDMRVIQVWFQNRRAKDKRMKKEEDQMPGTATSPTTPTPGDDNHSTSGFSLGDSSGAEILTPGPTTPSISVL</sequence>
<evidence type="ECO:0000256" key="11">
    <source>
        <dbReference type="RuleBase" id="RU000682"/>
    </source>
</evidence>
<feature type="DNA-binding region" description="Homeobox" evidence="9">
    <location>
        <begin position="93"/>
        <end position="152"/>
    </location>
</feature>
<dbReference type="GO" id="GO:0005634">
    <property type="term" value="C:nucleus"/>
    <property type="evidence" value="ECO:0007669"/>
    <property type="project" value="UniProtKB-SubCell"/>
</dbReference>
<dbReference type="Gene3D" id="1.10.10.60">
    <property type="entry name" value="Homeodomain-like"/>
    <property type="match status" value="1"/>
</dbReference>
<dbReference type="GO" id="GO:0000981">
    <property type="term" value="F:DNA-binding transcription factor activity, RNA polymerase II-specific"/>
    <property type="evidence" value="ECO:0007669"/>
    <property type="project" value="InterPro"/>
</dbReference>
<keyword evidence="16" id="KW-1185">Reference proteome</keyword>
<comment type="caution">
    <text evidence="15">The sequence shown here is derived from an EMBL/GenBank/DDBJ whole genome shotgun (WGS) entry which is preliminary data.</text>
</comment>
<name>A0AA35T4M5_GEOBA</name>
<keyword evidence="8 9" id="KW-0539">Nucleus</keyword>
<dbReference type="Pfam" id="PF00412">
    <property type="entry name" value="LIM"/>
    <property type="match status" value="1"/>
</dbReference>
<dbReference type="FunFam" id="2.10.110.10:FF:000032">
    <property type="entry name" value="LIM/homeobox protein Lhx3"/>
    <property type="match status" value="1"/>
</dbReference>
<dbReference type="PANTHER" id="PTHR24208">
    <property type="entry name" value="LIM/HOMEOBOX PROTEIN LHX"/>
    <property type="match status" value="1"/>
</dbReference>
<dbReference type="InterPro" id="IPR001781">
    <property type="entry name" value="Znf_LIM"/>
</dbReference>
<dbReference type="InterPro" id="IPR017970">
    <property type="entry name" value="Homeobox_CS"/>
</dbReference>
<evidence type="ECO:0000313" key="15">
    <source>
        <dbReference type="EMBL" id="CAI8041715.1"/>
    </source>
</evidence>
<dbReference type="FunFam" id="1.10.10.60:FF:000219">
    <property type="entry name" value="LIM/homeobox protein Lhx3"/>
    <property type="match status" value="1"/>
</dbReference>
<dbReference type="CDD" id="cd09376">
    <property type="entry name" value="LIM2_Lhx3_Lhx4"/>
    <property type="match status" value="1"/>
</dbReference>
<feature type="domain" description="LIM zinc-binding" evidence="13">
    <location>
        <begin position="26"/>
        <end position="89"/>
    </location>
</feature>
<dbReference type="CDD" id="cd00086">
    <property type="entry name" value="homeodomain"/>
    <property type="match status" value="1"/>
</dbReference>
<feature type="region of interest" description="Disordered" evidence="12">
    <location>
        <begin position="145"/>
        <end position="203"/>
    </location>
</feature>
<dbReference type="Gene3D" id="2.10.110.10">
    <property type="entry name" value="Cysteine Rich Protein"/>
    <property type="match status" value="2"/>
</dbReference>
<dbReference type="PROSITE" id="PS00027">
    <property type="entry name" value="HOMEOBOX_1"/>
    <property type="match status" value="1"/>
</dbReference>